<evidence type="ECO:0000313" key="1">
    <source>
        <dbReference type="EMBL" id="PIV10351.1"/>
    </source>
</evidence>
<dbReference type="InterPro" id="IPR009923">
    <property type="entry name" value="Dodecin"/>
</dbReference>
<protein>
    <recommendedName>
        <fullName evidence="3">Dodecin domain-containing protein</fullName>
    </recommendedName>
</protein>
<dbReference type="SUPFAM" id="SSF89807">
    <property type="entry name" value="Dodecin-like"/>
    <property type="match status" value="1"/>
</dbReference>
<reference evidence="2" key="1">
    <citation type="submission" date="2017-09" db="EMBL/GenBank/DDBJ databases">
        <title>Depth-based differentiation of microbial function through sediment-hosted aquifers and enrichment of novel symbionts in the deep terrestrial subsurface.</title>
        <authorList>
            <person name="Probst A.J."/>
            <person name="Ladd B."/>
            <person name="Jarett J.K."/>
            <person name="Geller-Mcgrath D.E."/>
            <person name="Sieber C.M.K."/>
            <person name="Emerson J.B."/>
            <person name="Anantharaman K."/>
            <person name="Thomas B.C."/>
            <person name="Malmstrom R."/>
            <person name="Stieglmeier M."/>
            <person name="Klingl A."/>
            <person name="Woyke T."/>
            <person name="Ryan C.M."/>
            <person name="Banfield J.F."/>
        </authorList>
    </citation>
    <scope>NUCLEOTIDE SEQUENCE [LARGE SCALE GENOMIC DNA]</scope>
</reference>
<evidence type="ECO:0008006" key="3">
    <source>
        <dbReference type="Google" id="ProtNLM"/>
    </source>
</evidence>
<dbReference type="AlphaFoldDB" id="A0A2M7BUX2"/>
<gene>
    <name evidence="1" type="ORF">COS49_00995</name>
</gene>
<proteinExistence type="predicted"/>
<dbReference type="Pfam" id="PF07311">
    <property type="entry name" value="Dodecin"/>
    <property type="match status" value="1"/>
</dbReference>
<dbReference type="InterPro" id="IPR025543">
    <property type="entry name" value="Dodecin-like"/>
</dbReference>
<name>A0A2M7BUX2_9BACT</name>
<evidence type="ECO:0000313" key="2">
    <source>
        <dbReference type="Proteomes" id="UP000229894"/>
    </source>
</evidence>
<dbReference type="InterPro" id="IPR036694">
    <property type="entry name" value="Dodecin-like_sf"/>
</dbReference>
<dbReference type="Gene3D" id="3.30.1660.10">
    <property type="entry name" value="Flavin-binding protein dodecin"/>
    <property type="match status" value="1"/>
</dbReference>
<dbReference type="Proteomes" id="UP000229894">
    <property type="component" value="Unassembled WGS sequence"/>
</dbReference>
<organism evidence="1 2">
    <name type="scientific">Candidatus Portnoybacteria bacterium CG03_land_8_20_14_0_80_41_10</name>
    <dbReference type="NCBI Taxonomy" id="1974808"/>
    <lineage>
        <taxon>Bacteria</taxon>
        <taxon>Candidatus Portnoyibacteriota</taxon>
    </lineage>
</organism>
<dbReference type="EMBL" id="PEUX01000022">
    <property type="protein sequence ID" value="PIV10351.1"/>
    <property type="molecule type" value="Genomic_DNA"/>
</dbReference>
<accession>A0A2M7BUX2</accession>
<comment type="caution">
    <text evidence="1">The sequence shown here is derived from an EMBL/GenBank/DDBJ whole genome shotgun (WGS) entry which is preliminary data.</text>
</comment>
<sequence>MSLIKVKEIIGSSPKGFHEAFQEAVNQVCAQKKNVTGAKIISQTADIKDGQIAEYKVNVKIAYRWDKELHGQ</sequence>